<dbReference type="InterPro" id="IPR036390">
    <property type="entry name" value="WH_DNA-bd_sf"/>
</dbReference>
<dbReference type="SUPFAM" id="SSF46785">
    <property type="entry name" value="Winged helix' DNA-binding domain"/>
    <property type="match status" value="1"/>
</dbReference>
<evidence type="ECO:0000256" key="3">
    <source>
        <dbReference type="ARBA" id="ARBA00023163"/>
    </source>
</evidence>
<comment type="caution">
    <text evidence="5">The sequence shown here is derived from an EMBL/GenBank/DDBJ whole genome shotgun (WGS) entry which is preliminary data.</text>
</comment>
<organism evidence="5 6">
    <name type="scientific">Amycolatopsis cihanbeyliensis</name>
    <dbReference type="NCBI Taxonomy" id="1128664"/>
    <lineage>
        <taxon>Bacteria</taxon>
        <taxon>Bacillati</taxon>
        <taxon>Actinomycetota</taxon>
        <taxon>Actinomycetes</taxon>
        <taxon>Pseudonocardiales</taxon>
        <taxon>Pseudonocardiaceae</taxon>
        <taxon>Amycolatopsis</taxon>
    </lineage>
</organism>
<protein>
    <submittedName>
        <fullName evidence="5">HxlR family transcriptional regulator</fullName>
    </submittedName>
</protein>
<dbReference type="PANTHER" id="PTHR33204">
    <property type="entry name" value="TRANSCRIPTIONAL REGULATOR, MARR FAMILY"/>
    <property type="match status" value="1"/>
</dbReference>
<keyword evidence="6" id="KW-1185">Reference proteome</keyword>
<dbReference type="EMBL" id="VFML01000001">
    <property type="protein sequence ID" value="TQJ05231.1"/>
    <property type="molecule type" value="Genomic_DNA"/>
</dbReference>
<dbReference type="InterPro" id="IPR002577">
    <property type="entry name" value="HTH_HxlR"/>
</dbReference>
<keyword evidence="1" id="KW-0805">Transcription regulation</keyword>
<keyword evidence="2" id="KW-0238">DNA-binding</keyword>
<dbReference type="PANTHER" id="PTHR33204:SF18">
    <property type="entry name" value="TRANSCRIPTIONAL REGULATORY PROTEIN"/>
    <property type="match status" value="1"/>
</dbReference>
<dbReference type="GO" id="GO:0003677">
    <property type="term" value="F:DNA binding"/>
    <property type="evidence" value="ECO:0007669"/>
    <property type="project" value="UniProtKB-KW"/>
</dbReference>
<evidence type="ECO:0000256" key="2">
    <source>
        <dbReference type="ARBA" id="ARBA00023125"/>
    </source>
</evidence>
<gene>
    <name evidence="5" type="ORF">FB471_5059</name>
</gene>
<feature type="domain" description="HTH hxlR-type" evidence="4">
    <location>
        <begin position="11"/>
        <end position="108"/>
    </location>
</feature>
<evidence type="ECO:0000259" key="4">
    <source>
        <dbReference type="PROSITE" id="PS51118"/>
    </source>
</evidence>
<name>A0A542DQ50_AMYCI</name>
<evidence type="ECO:0000313" key="5">
    <source>
        <dbReference type="EMBL" id="TQJ05231.1"/>
    </source>
</evidence>
<dbReference type="PROSITE" id="PS51118">
    <property type="entry name" value="HTH_HXLR"/>
    <property type="match status" value="1"/>
</dbReference>
<proteinExistence type="predicted"/>
<accession>A0A542DQ50</accession>
<dbReference type="RefSeq" id="WP_142000789.1">
    <property type="nucleotide sequence ID" value="NZ_VFML01000001.1"/>
</dbReference>
<dbReference type="OrthoDB" id="5181972at2"/>
<dbReference type="Gene3D" id="1.10.10.10">
    <property type="entry name" value="Winged helix-like DNA-binding domain superfamily/Winged helix DNA-binding domain"/>
    <property type="match status" value="1"/>
</dbReference>
<evidence type="ECO:0000256" key="1">
    <source>
        <dbReference type="ARBA" id="ARBA00023015"/>
    </source>
</evidence>
<evidence type="ECO:0000313" key="6">
    <source>
        <dbReference type="Proteomes" id="UP000320876"/>
    </source>
</evidence>
<dbReference type="Proteomes" id="UP000320876">
    <property type="component" value="Unassembled WGS sequence"/>
</dbReference>
<dbReference type="AlphaFoldDB" id="A0A542DQ50"/>
<keyword evidence="3" id="KW-0804">Transcription</keyword>
<dbReference type="Pfam" id="PF01638">
    <property type="entry name" value="HxlR"/>
    <property type="match status" value="1"/>
</dbReference>
<reference evidence="5 6" key="1">
    <citation type="submission" date="2019-06" db="EMBL/GenBank/DDBJ databases">
        <title>Sequencing the genomes of 1000 actinobacteria strains.</title>
        <authorList>
            <person name="Klenk H.-P."/>
        </authorList>
    </citation>
    <scope>NUCLEOTIDE SEQUENCE [LARGE SCALE GENOMIC DNA]</scope>
    <source>
        <strain evidence="5 6">DSM 45679</strain>
    </source>
</reference>
<dbReference type="InterPro" id="IPR036388">
    <property type="entry name" value="WH-like_DNA-bd_sf"/>
</dbReference>
<sequence length="157" mass="17739">MTRRTYGGQRCTVARALEVVGERWTLLIIRDALLGITRFEGFRDTLGIPRNVLTARLNLLVEHGVLERVRYQQRPARYEYRLTGKGRALSPVVVTLMNWGDEYYADDLPGPPTRVVHEGCGGHVVPRMVCERCQPPLRLVEVSAVPAGWRRADDQSG</sequence>